<evidence type="ECO:0000313" key="2">
    <source>
        <dbReference type="Proteomes" id="UP001186047"/>
    </source>
</evidence>
<gene>
    <name evidence="1" type="ORF">RZO31_02545</name>
</gene>
<dbReference type="RefSeq" id="WP_157798864.1">
    <property type="nucleotide sequence ID" value="NZ_CP059049.1"/>
</dbReference>
<organism evidence="1 2">
    <name type="scientific">Lactococcus lactis</name>
    <dbReference type="NCBI Taxonomy" id="1358"/>
    <lineage>
        <taxon>Bacteria</taxon>
        <taxon>Bacillati</taxon>
        <taxon>Bacillota</taxon>
        <taxon>Bacilli</taxon>
        <taxon>Lactobacillales</taxon>
        <taxon>Streptococcaceae</taxon>
        <taxon>Lactococcus</taxon>
    </lineage>
</organism>
<dbReference type="EMBL" id="JAWHVL010000006">
    <property type="protein sequence ID" value="MDV2631759.1"/>
    <property type="molecule type" value="Genomic_DNA"/>
</dbReference>
<sequence>MTKQDFRKKVKFQYNEEFNGYTCPDGQWLPYSTTNCLGYHASYLGKGLRNL</sequence>
<comment type="caution">
    <text evidence="1">The sequence shown here is derived from an EMBL/GenBank/DDBJ whole genome shotgun (WGS) entry which is preliminary data.</text>
</comment>
<name>A0AAE4SY91_9LACT</name>
<proteinExistence type="predicted"/>
<evidence type="ECO:0000313" key="1">
    <source>
        <dbReference type="EMBL" id="MDV2631759.1"/>
    </source>
</evidence>
<dbReference type="Proteomes" id="UP001186047">
    <property type="component" value="Unassembled WGS sequence"/>
</dbReference>
<accession>A0AAE4SY91</accession>
<dbReference type="AlphaFoldDB" id="A0AAE4SY91"/>
<reference evidence="1" key="1">
    <citation type="submission" date="2023-10" db="EMBL/GenBank/DDBJ databases">
        <title>Production of high quality cheese from raw caw milk (raw cheese).</title>
        <authorList>
            <person name="Samouris G."/>
        </authorList>
    </citation>
    <scope>NUCLEOTIDE SEQUENCE</scope>
    <source>
        <strain evidence="1">M17-3</strain>
    </source>
</reference>
<protein>
    <submittedName>
        <fullName evidence="1">Uncharacterized protein</fullName>
    </submittedName>
</protein>